<evidence type="ECO:0000256" key="1">
    <source>
        <dbReference type="SAM" id="MobiDB-lite"/>
    </source>
</evidence>
<dbReference type="Proteomes" id="UP000800041">
    <property type="component" value="Unassembled WGS sequence"/>
</dbReference>
<sequence>MVRRLFVSLASLFCLASILLVTFVLYDSPISRPLFPTPSWARPKPANTDNGAAEKVAPNQGLQHVATAHPSTQSPEAQSSQADAKLETPSASPSRVSSVAPSQSPSAAPSATPVKNKPFGPLATDGSIQVYLTETGGSHDEVSAAFIHAFGTVGKVQLQSFLLLQRYGIKEIVQDFNLSSPLPPAKDPGKFRPALLERTPHILIFTTCELDTEKYHEELDQLLEEGHTYLFCVFHHAEKWSGPKYSNWLKPWVEARKISFVALSPHTGHFMEMNSLSAWDLPVNPAILSLTPIFPVKLLEEPDSTRAHTDLDFALQGDYDPKRRDYATIFKHLSQFLSRGDDDNSGGGAGSESEGEDENANKSELKLHLLGHGPHPDVPSTLTSNVAFDERLNYTAFYSILSRTFALLPAFADDDYLDRKASSSVPAALIAGTPIVATKDILNAYSYMRSKWVWFQKQGETDMEVVGRVLSMTREERLEKMKVVREARDQIISDNTKKVTKWVNSALGAIKT</sequence>
<protein>
    <recommendedName>
        <fullName evidence="4">Glycosyltransferase family 1 protein</fullName>
    </recommendedName>
</protein>
<organism evidence="2 3">
    <name type="scientific">Aulographum hederae CBS 113979</name>
    <dbReference type="NCBI Taxonomy" id="1176131"/>
    <lineage>
        <taxon>Eukaryota</taxon>
        <taxon>Fungi</taxon>
        <taxon>Dikarya</taxon>
        <taxon>Ascomycota</taxon>
        <taxon>Pezizomycotina</taxon>
        <taxon>Dothideomycetes</taxon>
        <taxon>Pleosporomycetidae</taxon>
        <taxon>Aulographales</taxon>
        <taxon>Aulographaceae</taxon>
    </lineage>
</organism>
<dbReference type="AlphaFoldDB" id="A0A6G1HFE6"/>
<evidence type="ECO:0000313" key="3">
    <source>
        <dbReference type="Proteomes" id="UP000800041"/>
    </source>
</evidence>
<accession>A0A6G1HFE6</accession>
<evidence type="ECO:0008006" key="4">
    <source>
        <dbReference type="Google" id="ProtNLM"/>
    </source>
</evidence>
<name>A0A6G1HFE6_9PEZI</name>
<proteinExistence type="predicted"/>
<feature type="compositionally biased region" description="Polar residues" evidence="1">
    <location>
        <begin position="69"/>
        <end position="82"/>
    </location>
</feature>
<gene>
    <name evidence="2" type="ORF">K402DRAFT_388317</name>
</gene>
<reference evidence="2" key="1">
    <citation type="journal article" date="2020" name="Stud. Mycol.">
        <title>101 Dothideomycetes genomes: a test case for predicting lifestyles and emergence of pathogens.</title>
        <authorList>
            <person name="Haridas S."/>
            <person name="Albert R."/>
            <person name="Binder M."/>
            <person name="Bloem J."/>
            <person name="Labutti K."/>
            <person name="Salamov A."/>
            <person name="Andreopoulos B."/>
            <person name="Baker S."/>
            <person name="Barry K."/>
            <person name="Bills G."/>
            <person name="Bluhm B."/>
            <person name="Cannon C."/>
            <person name="Castanera R."/>
            <person name="Culley D."/>
            <person name="Daum C."/>
            <person name="Ezra D."/>
            <person name="Gonzalez J."/>
            <person name="Henrissat B."/>
            <person name="Kuo A."/>
            <person name="Liang C."/>
            <person name="Lipzen A."/>
            <person name="Lutzoni F."/>
            <person name="Magnuson J."/>
            <person name="Mondo S."/>
            <person name="Nolan M."/>
            <person name="Ohm R."/>
            <person name="Pangilinan J."/>
            <person name="Park H.-J."/>
            <person name="Ramirez L."/>
            <person name="Alfaro M."/>
            <person name="Sun H."/>
            <person name="Tritt A."/>
            <person name="Yoshinaga Y."/>
            <person name="Zwiers L.-H."/>
            <person name="Turgeon B."/>
            <person name="Goodwin S."/>
            <person name="Spatafora J."/>
            <person name="Crous P."/>
            <person name="Grigoriev I."/>
        </authorList>
    </citation>
    <scope>NUCLEOTIDE SEQUENCE</scope>
    <source>
        <strain evidence="2">CBS 113979</strain>
    </source>
</reference>
<evidence type="ECO:0000313" key="2">
    <source>
        <dbReference type="EMBL" id="KAF1991772.1"/>
    </source>
</evidence>
<keyword evidence="3" id="KW-1185">Reference proteome</keyword>
<dbReference type="EMBL" id="ML977138">
    <property type="protein sequence ID" value="KAF1991772.1"/>
    <property type="molecule type" value="Genomic_DNA"/>
</dbReference>
<feature type="region of interest" description="Disordered" evidence="1">
    <location>
        <begin position="66"/>
        <end position="119"/>
    </location>
</feature>
<feature type="region of interest" description="Disordered" evidence="1">
    <location>
        <begin position="340"/>
        <end position="362"/>
    </location>
</feature>
<dbReference type="OrthoDB" id="549336at2759"/>
<feature type="compositionally biased region" description="Low complexity" evidence="1">
    <location>
        <begin position="89"/>
        <end position="111"/>
    </location>
</feature>